<feature type="transmembrane region" description="Helical" evidence="1">
    <location>
        <begin position="85"/>
        <end position="104"/>
    </location>
</feature>
<proteinExistence type="predicted"/>
<keyword evidence="1" id="KW-0812">Transmembrane</keyword>
<evidence type="ECO:0000313" key="2">
    <source>
        <dbReference type="EMBL" id="JAV31471.1"/>
    </source>
</evidence>
<feature type="transmembrane region" description="Helical" evidence="1">
    <location>
        <begin position="47"/>
        <end position="65"/>
    </location>
</feature>
<dbReference type="AlphaFoldDB" id="A0A1Q3FV29"/>
<reference evidence="2" key="1">
    <citation type="submission" date="2017-01" db="EMBL/GenBank/DDBJ databases">
        <title>A deep insight into the sialotranscriptome of adult male and female Cluex tarsalis mosquitoes.</title>
        <authorList>
            <person name="Ribeiro J.M."/>
            <person name="Moreira F."/>
            <person name="Bernard K.A."/>
            <person name="Calvo E."/>
        </authorList>
    </citation>
    <scope>NUCLEOTIDE SEQUENCE</scope>
    <source>
        <strain evidence="2">Kern County</strain>
        <tissue evidence="2">Salivary glands</tissue>
    </source>
</reference>
<name>A0A1Q3FV29_CULTA</name>
<sequence length="133" mass="14905">MNCSCSADQCPHIRYVRSLLEMSEKDQLGAVQEAPPPTGWAKFRQRMTYLGCFLLAAMRILYQLWLELTKFSLELWLRVINSNRSFMLGFVVFGVAVICSLPGVRGSATPAAVGRHAEEDPGTELVVVARDWL</sequence>
<organism evidence="2">
    <name type="scientific">Culex tarsalis</name>
    <name type="common">Encephalitis mosquito</name>
    <dbReference type="NCBI Taxonomy" id="7177"/>
    <lineage>
        <taxon>Eukaryota</taxon>
        <taxon>Metazoa</taxon>
        <taxon>Ecdysozoa</taxon>
        <taxon>Arthropoda</taxon>
        <taxon>Hexapoda</taxon>
        <taxon>Insecta</taxon>
        <taxon>Pterygota</taxon>
        <taxon>Neoptera</taxon>
        <taxon>Endopterygota</taxon>
        <taxon>Diptera</taxon>
        <taxon>Nematocera</taxon>
        <taxon>Culicoidea</taxon>
        <taxon>Culicidae</taxon>
        <taxon>Culicinae</taxon>
        <taxon>Culicini</taxon>
        <taxon>Culex</taxon>
        <taxon>Culex</taxon>
    </lineage>
</organism>
<keyword evidence="1" id="KW-1133">Transmembrane helix</keyword>
<keyword evidence="1" id="KW-0472">Membrane</keyword>
<protein>
    <submittedName>
        <fullName evidence="2">Putative membrane protein</fullName>
    </submittedName>
</protein>
<evidence type="ECO:0000256" key="1">
    <source>
        <dbReference type="SAM" id="Phobius"/>
    </source>
</evidence>
<accession>A0A1Q3FV29</accession>
<dbReference type="EMBL" id="GFDL01003574">
    <property type="protein sequence ID" value="JAV31471.1"/>
    <property type="molecule type" value="Transcribed_RNA"/>
</dbReference>